<dbReference type="AlphaFoldDB" id="A0A0A9F5F3"/>
<reference evidence="1" key="1">
    <citation type="submission" date="2014-09" db="EMBL/GenBank/DDBJ databases">
        <authorList>
            <person name="Magalhaes I.L.F."/>
            <person name="Oliveira U."/>
            <person name="Santos F.R."/>
            <person name="Vidigal T.H.D.A."/>
            <person name="Brescovit A.D."/>
            <person name="Santos A.J."/>
        </authorList>
    </citation>
    <scope>NUCLEOTIDE SEQUENCE</scope>
    <source>
        <tissue evidence="1">Shoot tissue taken approximately 20 cm above the soil surface</tissue>
    </source>
</reference>
<reference evidence="1" key="2">
    <citation type="journal article" date="2015" name="Data Brief">
        <title>Shoot transcriptome of the giant reed, Arundo donax.</title>
        <authorList>
            <person name="Barrero R.A."/>
            <person name="Guerrero F.D."/>
            <person name="Moolhuijzen P."/>
            <person name="Goolsby J.A."/>
            <person name="Tidwell J."/>
            <person name="Bellgard S.E."/>
            <person name="Bellgard M.I."/>
        </authorList>
    </citation>
    <scope>NUCLEOTIDE SEQUENCE</scope>
    <source>
        <tissue evidence="1">Shoot tissue taken approximately 20 cm above the soil surface</tissue>
    </source>
</reference>
<accession>A0A0A9F5F3</accession>
<name>A0A0A9F5F3_ARUDO</name>
<protein>
    <submittedName>
        <fullName evidence="1">Uncharacterized protein</fullName>
    </submittedName>
</protein>
<evidence type="ECO:0000313" key="1">
    <source>
        <dbReference type="EMBL" id="JAE03503.1"/>
    </source>
</evidence>
<sequence length="77" mass="8362">MAHCEIAAVPSAHGVPICLMPCQWMTTPSVWRAFLSSMWMVSPARARIVGPGNCPLMPMSTFSSQSGDQNMLLTSHL</sequence>
<organism evidence="1">
    <name type="scientific">Arundo donax</name>
    <name type="common">Giant reed</name>
    <name type="synonym">Donax arundinaceus</name>
    <dbReference type="NCBI Taxonomy" id="35708"/>
    <lineage>
        <taxon>Eukaryota</taxon>
        <taxon>Viridiplantae</taxon>
        <taxon>Streptophyta</taxon>
        <taxon>Embryophyta</taxon>
        <taxon>Tracheophyta</taxon>
        <taxon>Spermatophyta</taxon>
        <taxon>Magnoliopsida</taxon>
        <taxon>Liliopsida</taxon>
        <taxon>Poales</taxon>
        <taxon>Poaceae</taxon>
        <taxon>PACMAD clade</taxon>
        <taxon>Arundinoideae</taxon>
        <taxon>Arundineae</taxon>
        <taxon>Arundo</taxon>
    </lineage>
</organism>
<proteinExistence type="predicted"/>
<dbReference type="EMBL" id="GBRH01194393">
    <property type="protein sequence ID" value="JAE03503.1"/>
    <property type="molecule type" value="Transcribed_RNA"/>
</dbReference>